<reference evidence="3" key="1">
    <citation type="journal article" date="2023" name="Plant Biotechnol. J.">
        <title>Chromosome-level wild Hevea brasiliensis genome provides new tools for genomic-assisted breeding and valuable loci to elevate rubber yield.</title>
        <authorList>
            <person name="Cheng H."/>
            <person name="Song X."/>
            <person name="Hu Y."/>
            <person name="Wu T."/>
            <person name="Yang Q."/>
            <person name="An Z."/>
            <person name="Feng S."/>
            <person name="Deng Z."/>
            <person name="Wu W."/>
            <person name="Zeng X."/>
            <person name="Tu M."/>
            <person name="Wang X."/>
            <person name="Huang H."/>
        </authorList>
    </citation>
    <scope>NUCLEOTIDE SEQUENCE</scope>
    <source>
        <strain evidence="3">MT/VB/25A 57/8</strain>
    </source>
</reference>
<gene>
    <name evidence="3" type="ORF">P3X46_024130</name>
</gene>
<evidence type="ECO:0000256" key="2">
    <source>
        <dbReference type="SAM" id="SignalP"/>
    </source>
</evidence>
<sequence length="64" mass="6250">MASASFESLALVFLVAVLAAAGAASAQDLAPAPAPDQGAAFSLGMSGAVICSSLFLSMLALLKH</sequence>
<evidence type="ECO:0000256" key="1">
    <source>
        <dbReference type="SAM" id="Phobius"/>
    </source>
</evidence>
<organism evidence="3 4">
    <name type="scientific">Hevea brasiliensis</name>
    <name type="common">Para rubber tree</name>
    <name type="synonym">Siphonia brasiliensis</name>
    <dbReference type="NCBI Taxonomy" id="3981"/>
    <lineage>
        <taxon>Eukaryota</taxon>
        <taxon>Viridiplantae</taxon>
        <taxon>Streptophyta</taxon>
        <taxon>Embryophyta</taxon>
        <taxon>Tracheophyta</taxon>
        <taxon>Spermatophyta</taxon>
        <taxon>Magnoliopsida</taxon>
        <taxon>eudicotyledons</taxon>
        <taxon>Gunneridae</taxon>
        <taxon>Pentapetalae</taxon>
        <taxon>rosids</taxon>
        <taxon>fabids</taxon>
        <taxon>Malpighiales</taxon>
        <taxon>Euphorbiaceae</taxon>
        <taxon>Crotonoideae</taxon>
        <taxon>Micrandreae</taxon>
        <taxon>Hevea</taxon>
    </lineage>
</organism>
<feature type="transmembrane region" description="Helical" evidence="1">
    <location>
        <begin position="42"/>
        <end position="62"/>
    </location>
</feature>
<keyword evidence="1" id="KW-0472">Membrane</keyword>
<proteinExistence type="predicted"/>
<dbReference type="PANTHER" id="PTHR33659">
    <property type="entry name" value="PROTEIN, PUTATIVE-RELATED-RELATED"/>
    <property type="match status" value="1"/>
</dbReference>
<feature type="chain" id="PRO_5047127331" evidence="2">
    <location>
        <begin position="27"/>
        <end position="64"/>
    </location>
</feature>
<accession>A0ABQ9L1H4</accession>
<keyword evidence="2" id="KW-0732">Signal</keyword>
<comment type="caution">
    <text evidence="3">The sequence shown here is derived from an EMBL/GenBank/DDBJ whole genome shotgun (WGS) entry which is preliminary data.</text>
</comment>
<keyword evidence="4" id="KW-1185">Reference proteome</keyword>
<name>A0ABQ9L1H4_HEVBR</name>
<dbReference type="EMBL" id="JARPOI010000014">
    <property type="protein sequence ID" value="KAJ9158560.1"/>
    <property type="molecule type" value="Genomic_DNA"/>
</dbReference>
<feature type="signal peptide" evidence="2">
    <location>
        <begin position="1"/>
        <end position="26"/>
    </location>
</feature>
<evidence type="ECO:0000313" key="4">
    <source>
        <dbReference type="Proteomes" id="UP001174677"/>
    </source>
</evidence>
<keyword evidence="1" id="KW-1133">Transmembrane helix</keyword>
<protein>
    <submittedName>
        <fullName evidence="3">Uncharacterized protein</fullName>
    </submittedName>
</protein>
<evidence type="ECO:0000313" key="3">
    <source>
        <dbReference type="EMBL" id="KAJ9158560.1"/>
    </source>
</evidence>
<keyword evidence="1" id="KW-0812">Transmembrane</keyword>
<dbReference type="Proteomes" id="UP001174677">
    <property type="component" value="Chromosome 14"/>
</dbReference>
<dbReference type="PANTHER" id="PTHR33659:SF1">
    <property type="entry name" value="PROTEIN, PUTATIVE-RELATED"/>
    <property type="match status" value="1"/>
</dbReference>